<proteinExistence type="predicted"/>
<reference evidence="1" key="1">
    <citation type="submission" date="2014-11" db="EMBL/GenBank/DDBJ databases">
        <authorList>
            <person name="Amaro Gonzalez C."/>
        </authorList>
    </citation>
    <scope>NUCLEOTIDE SEQUENCE</scope>
</reference>
<accession>A0A0E9RBX9</accession>
<reference evidence="1" key="2">
    <citation type="journal article" date="2015" name="Fish Shellfish Immunol.">
        <title>Early steps in the European eel (Anguilla anguilla)-Vibrio vulnificus interaction in the gills: Role of the RtxA13 toxin.</title>
        <authorList>
            <person name="Callol A."/>
            <person name="Pajuelo D."/>
            <person name="Ebbesson L."/>
            <person name="Teles M."/>
            <person name="MacKenzie S."/>
            <person name="Amaro C."/>
        </authorList>
    </citation>
    <scope>NUCLEOTIDE SEQUENCE</scope>
</reference>
<evidence type="ECO:0000313" key="1">
    <source>
        <dbReference type="EMBL" id="JAH25990.1"/>
    </source>
</evidence>
<organism evidence="1">
    <name type="scientific">Anguilla anguilla</name>
    <name type="common">European freshwater eel</name>
    <name type="synonym">Muraena anguilla</name>
    <dbReference type="NCBI Taxonomy" id="7936"/>
    <lineage>
        <taxon>Eukaryota</taxon>
        <taxon>Metazoa</taxon>
        <taxon>Chordata</taxon>
        <taxon>Craniata</taxon>
        <taxon>Vertebrata</taxon>
        <taxon>Euteleostomi</taxon>
        <taxon>Actinopterygii</taxon>
        <taxon>Neopterygii</taxon>
        <taxon>Teleostei</taxon>
        <taxon>Anguilliformes</taxon>
        <taxon>Anguillidae</taxon>
        <taxon>Anguilla</taxon>
    </lineage>
</organism>
<protein>
    <submittedName>
        <fullName evidence="1">Uncharacterized protein</fullName>
    </submittedName>
</protein>
<dbReference type="EMBL" id="GBXM01082587">
    <property type="protein sequence ID" value="JAH25990.1"/>
    <property type="molecule type" value="Transcribed_RNA"/>
</dbReference>
<name>A0A0E9RBX9_ANGAN</name>
<dbReference type="AlphaFoldDB" id="A0A0E9RBX9"/>
<sequence>MGEKNSHRHRPKSTVCNIIEKNESTCEGLIG</sequence>